<dbReference type="AlphaFoldDB" id="A0A0K8RKD4"/>
<evidence type="ECO:0000256" key="2">
    <source>
        <dbReference type="ARBA" id="ARBA00022525"/>
    </source>
</evidence>
<proteinExistence type="evidence at transcript level"/>
<dbReference type="InterPro" id="IPR011694">
    <property type="entry name" value="Ixonnexin-like"/>
</dbReference>
<protein>
    <submittedName>
        <fullName evidence="3">Putative basic tail protein</fullName>
    </submittedName>
</protein>
<evidence type="ECO:0000313" key="3">
    <source>
        <dbReference type="EMBL" id="JAA71555.1"/>
    </source>
</evidence>
<evidence type="ECO:0000256" key="1">
    <source>
        <dbReference type="ARBA" id="ARBA00004613"/>
    </source>
</evidence>
<reference evidence="3" key="1">
    <citation type="submission" date="2012-12" db="EMBL/GenBank/DDBJ databases">
        <title>Identification and characterization of a phenylalanine ammonia-lyase gene family in Isatis indigotica Fort.</title>
        <authorList>
            <person name="Liu Q."/>
            <person name="Chen J."/>
            <person name="Zhou X."/>
            <person name="Di P."/>
            <person name="Xiao Y."/>
            <person name="Xuan H."/>
            <person name="Zhang L."/>
            <person name="Chen W."/>
        </authorList>
    </citation>
    <scope>NUCLEOTIDE SEQUENCE</scope>
    <source>
        <tissue evidence="3">Salivary gland</tissue>
    </source>
</reference>
<accession>A0A0K8RKD4</accession>
<organism evidence="3">
    <name type="scientific">Ixodes ricinus</name>
    <name type="common">Common tick</name>
    <name type="synonym">Acarus ricinus</name>
    <dbReference type="NCBI Taxonomy" id="34613"/>
    <lineage>
        <taxon>Eukaryota</taxon>
        <taxon>Metazoa</taxon>
        <taxon>Ecdysozoa</taxon>
        <taxon>Arthropoda</taxon>
        <taxon>Chelicerata</taxon>
        <taxon>Arachnida</taxon>
        <taxon>Acari</taxon>
        <taxon>Parasitiformes</taxon>
        <taxon>Ixodida</taxon>
        <taxon>Ixodoidea</taxon>
        <taxon>Ixodidae</taxon>
        <taxon>Ixodinae</taxon>
        <taxon>Ixodes</taxon>
    </lineage>
</organism>
<dbReference type="Pfam" id="PF07771">
    <property type="entry name" value="TSGP1"/>
    <property type="match status" value="1"/>
</dbReference>
<comment type="subcellular location">
    <subcellularLocation>
        <location evidence="1">Secreted</location>
    </subcellularLocation>
</comment>
<dbReference type="GO" id="GO:0005576">
    <property type="term" value="C:extracellular region"/>
    <property type="evidence" value="ECO:0007669"/>
    <property type="project" value="UniProtKB-SubCell"/>
</dbReference>
<keyword evidence="2" id="KW-0964">Secreted</keyword>
<name>A0A0K8RKD4_IXORI</name>
<dbReference type="EMBL" id="GADI01002253">
    <property type="protein sequence ID" value="JAA71555.1"/>
    <property type="molecule type" value="mRNA"/>
</dbReference>
<sequence>MGLDRNNAGVGVSGLLREALQPTNCKNGTRPASEEKEEGCDFYLLDSDTSRWDQFFFQGRVKHAFTNNR</sequence>